<feature type="transmembrane region" description="Helical" evidence="1">
    <location>
        <begin position="273"/>
        <end position="291"/>
    </location>
</feature>
<evidence type="ECO:0000256" key="1">
    <source>
        <dbReference type="SAM" id="Phobius"/>
    </source>
</evidence>
<dbReference type="Proteomes" id="UP000238823">
    <property type="component" value="Unassembled WGS sequence"/>
</dbReference>
<keyword evidence="1" id="KW-1133">Transmembrane helix</keyword>
<keyword evidence="1" id="KW-0472">Membrane</keyword>
<gene>
    <name evidence="2" type="ORF">ENSA7_66940</name>
</gene>
<proteinExistence type="predicted"/>
<name>A0A2S9XWY3_9BACT</name>
<dbReference type="EMBL" id="PVNL01000130">
    <property type="protein sequence ID" value="PRP97344.1"/>
    <property type="molecule type" value="Genomic_DNA"/>
</dbReference>
<accession>A0A2S9XWY3</accession>
<evidence type="ECO:0000313" key="3">
    <source>
        <dbReference type="Proteomes" id="UP000238823"/>
    </source>
</evidence>
<sequence>MGGEQIAKPAACVLAWRSSAGVANVTRPESILHAWDAATNYSAAHSMDSGWFAVDRDGQLAHFDTGEAGALPASAKLTTGEAGGAVDPWTEYVLPWIARQTGSDTSRLDRSQPFAALFETAADAAAAIKPLGQANTYPRNPRLVEVVPGPDRDRFALMMESSGFIGFAPAFEDLFEDTQMRERLPVAFYAHGDWSIPGHYVREPFIASESKASSELLAMAEHMDVQFSRAESIQLADHYENDECQSWSEADLRTGETPGRLDTAATQHPRSRLLLVTALVIVVIAVVYLGLR</sequence>
<comment type="caution">
    <text evidence="2">The sequence shown here is derived from an EMBL/GenBank/DDBJ whole genome shotgun (WGS) entry which is preliminary data.</text>
</comment>
<protein>
    <submittedName>
        <fullName evidence="2">Uncharacterized protein</fullName>
    </submittedName>
</protein>
<evidence type="ECO:0000313" key="2">
    <source>
        <dbReference type="EMBL" id="PRP97344.1"/>
    </source>
</evidence>
<keyword evidence="1" id="KW-0812">Transmembrane</keyword>
<dbReference type="AlphaFoldDB" id="A0A2S9XWY3"/>
<organism evidence="2 3">
    <name type="scientific">Enhygromyxa salina</name>
    <dbReference type="NCBI Taxonomy" id="215803"/>
    <lineage>
        <taxon>Bacteria</taxon>
        <taxon>Pseudomonadati</taxon>
        <taxon>Myxococcota</taxon>
        <taxon>Polyangia</taxon>
        <taxon>Nannocystales</taxon>
        <taxon>Nannocystaceae</taxon>
        <taxon>Enhygromyxa</taxon>
    </lineage>
</organism>
<reference evidence="2 3" key="1">
    <citation type="submission" date="2018-03" db="EMBL/GenBank/DDBJ databases">
        <title>Draft Genome Sequences of the Obligatory Marine Myxobacteria Enhygromyxa salina SWB007.</title>
        <authorList>
            <person name="Poehlein A."/>
            <person name="Moghaddam J.A."/>
            <person name="Harms H."/>
            <person name="Alanjari M."/>
            <person name="Koenig G.M."/>
            <person name="Daniel R."/>
            <person name="Schaeberle T.F."/>
        </authorList>
    </citation>
    <scope>NUCLEOTIDE SEQUENCE [LARGE SCALE GENOMIC DNA]</scope>
    <source>
        <strain evidence="2 3">SWB007</strain>
    </source>
</reference>